<accession>A0A120DD16</accession>
<dbReference type="OrthoDB" id="8004955at2"/>
<keyword evidence="7" id="KW-0966">Cell projection</keyword>
<name>A0A120DD16_AGRVI</name>
<dbReference type="RefSeq" id="WP_060716417.1">
    <property type="nucleotide sequence ID" value="NZ_AP023268.1"/>
</dbReference>
<dbReference type="InterPro" id="IPR001492">
    <property type="entry name" value="Flagellin"/>
</dbReference>
<dbReference type="NCBIfam" id="NF004669">
    <property type="entry name" value="PRK06008.1"/>
    <property type="match status" value="1"/>
</dbReference>
<reference evidence="7 9" key="2">
    <citation type="submission" date="2019-12" db="EMBL/GenBank/DDBJ databases">
        <title>Whole-genome sequencing of Allorhizobium vitis.</title>
        <authorList>
            <person name="Gan H.M."/>
            <person name="Szegedi E."/>
            <person name="Burr T."/>
            <person name="Savka M.A."/>
        </authorList>
    </citation>
    <scope>NUCLEOTIDE SEQUENCE [LARGE SCALE GENOMIC DNA]</scope>
    <source>
        <strain evidence="7 9">CG415</strain>
    </source>
</reference>
<dbReference type="Pfam" id="PF00669">
    <property type="entry name" value="Flagellin_N"/>
    <property type="match status" value="1"/>
</dbReference>
<dbReference type="PANTHER" id="PTHR42792">
    <property type="entry name" value="FLAGELLIN"/>
    <property type="match status" value="1"/>
</dbReference>
<dbReference type="EMBL" id="WPHU01000006">
    <property type="protein sequence ID" value="MVA57706.1"/>
    <property type="molecule type" value="Genomic_DNA"/>
</dbReference>
<dbReference type="GeneID" id="60681620"/>
<dbReference type="Pfam" id="PF00700">
    <property type="entry name" value="Flagellin_C"/>
    <property type="match status" value="1"/>
</dbReference>
<evidence type="ECO:0000256" key="2">
    <source>
        <dbReference type="ARBA" id="ARBA00023143"/>
    </source>
</evidence>
<proteinExistence type="inferred from homology"/>
<comment type="function">
    <text evidence="3">Flagellin is the subunit protein which polymerizes to form the filaments of bacterial flagella.</text>
</comment>
<dbReference type="Gene3D" id="1.20.1330.10">
    <property type="entry name" value="f41 fragment of flagellin, N-terminal domain"/>
    <property type="match status" value="1"/>
</dbReference>
<evidence type="ECO:0000256" key="1">
    <source>
        <dbReference type="ARBA" id="ARBA00005709"/>
    </source>
</evidence>
<protein>
    <recommendedName>
        <fullName evidence="3">Flagellin</fullName>
    </recommendedName>
</protein>
<feature type="domain" description="Flagellin C-terminal" evidence="5">
    <location>
        <begin position="276"/>
        <end position="355"/>
    </location>
</feature>
<dbReference type="AlphaFoldDB" id="A0A120DD16"/>
<evidence type="ECO:0000313" key="8">
    <source>
        <dbReference type="Proteomes" id="UP000436911"/>
    </source>
</evidence>
<feature type="domain" description="Flagellin N-terminal" evidence="4">
    <location>
        <begin position="6"/>
        <end position="142"/>
    </location>
</feature>
<comment type="similarity">
    <text evidence="1 3">Belongs to the bacterial flagellin family.</text>
</comment>
<keyword evidence="2 3" id="KW-0975">Bacterial flagellum</keyword>
<dbReference type="PANTHER" id="PTHR42792:SF1">
    <property type="entry name" value="FLAGELLAR HOOK-ASSOCIATED PROTEIN 3"/>
    <property type="match status" value="1"/>
</dbReference>
<keyword evidence="7" id="KW-0282">Flagellum</keyword>
<comment type="subcellular location">
    <subcellularLocation>
        <location evidence="3">Secreted</location>
    </subcellularLocation>
    <subcellularLocation>
        <location evidence="3">Bacterial flagellum</location>
    </subcellularLocation>
</comment>
<evidence type="ECO:0000259" key="5">
    <source>
        <dbReference type="Pfam" id="PF00700"/>
    </source>
</evidence>
<evidence type="ECO:0000313" key="7">
    <source>
        <dbReference type="EMBL" id="MVA57706.1"/>
    </source>
</evidence>
<gene>
    <name evidence="6" type="ORF">DXT89_25000</name>
    <name evidence="7" type="ORF">GOZ88_16505</name>
</gene>
<dbReference type="Proteomes" id="UP000440716">
    <property type="component" value="Unassembled WGS sequence"/>
</dbReference>
<evidence type="ECO:0000256" key="3">
    <source>
        <dbReference type="RuleBase" id="RU362073"/>
    </source>
</evidence>
<organism evidence="7 9">
    <name type="scientific">Agrobacterium vitis</name>
    <name type="common">Rhizobium vitis</name>
    <dbReference type="NCBI Taxonomy" id="373"/>
    <lineage>
        <taxon>Bacteria</taxon>
        <taxon>Pseudomonadati</taxon>
        <taxon>Pseudomonadota</taxon>
        <taxon>Alphaproteobacteria</taxon>
        <taxon>Hyphomicrobiales</taxon>
        <taxon>Rhizobiaceae</taxon>
        <taxon>Rhizobium/Agrobacterium group</taxon>
        <taxon>Agrobacterium</taxon>
    </lineage>
</organism>
<keyword evidence="7" id="KW-0969">Cilium</keyword>
<evidence type="ECO:0000313" key="9">
    <source>
        <dbReference type="Proteomes" id="UP000440716"/>
    </source>
</evidence>
<evidence type="ECO:0000313" key="6">
    <source>
        <dbReference type="EMBL" id="KAA3520730.1"/>
    </source>
</evidence>
<sequence length="355" mass="38304">MKTSSISSLTIQNAMRLTISDAQKQMSDAQTEVTTGKYADVGTELGAKTSSAVDLNRDSLRLQSLMDTNSIVSTRLDASQTALDTIASAATTMQSTLVGLGTSTDSTTLDSAQKTMKSAMDSFIDAANTSVNGEYLFSGINTDVKPITDYYYIDDDGNETDAKQNFDNLFSGYFGMSPDDDGVSGISADQMDDFMENVLEPSFDGADWTDNWSAATDETMTSRISKNEVIQSSSSANSDGFRYTGLVSVIGSEMLNGNYSTETRNAMISKAIEYSGLAVSGINDERTQLGLSQERVTNANDSLTSQKDIIENQLSNLTGVDAYEASTRLNNLQSLVETSYTLTARLQKLSLVDYL</sequence>
<keyword evidence="3" id="KW-0964">Secreted</keyword>
<dbReference type="SUPFAM" id="SSF64518">
    <property type="entry name" value="Phase 1 flagellin"/>
    <property type="match status" value="1"/>
</dbReference>
<dbReference type="GO" id="GO:0005198">
    <property type="term" value="F:structural molecule activity"/>
    <property type="evidence" value="ECO:0007669"/>
    <property type="project" value="UniProtKB-UniRule"/>
</dbReference>
<dbReference type="EMBL" id="QUSG01000026">
    <property type="protein sequence ID" value="KAA3520730.1"/>
    <property type="molecule type" value="Genomic_DNA"/>
</dbReference>
<dbReference type="GO" id="GO:0005576">
    <property type="term" value="C:extracellular region"/>
    <property type="evidence" value="ECO:0007669"/>
    <property type="project" value="UniProtKB-SubCell"/>
</dbReference>
<dbReference type="GO" id="GO:0009288">
    <property type="term" value="C:bacterial-type flagellum"/>
    <property type="evidence" value="ECO:0007669"/>
    <property type="project" value="UniProtKB-SubCell"/>
</dbReference>
<dbReference type="Proteomes" id="UP000436911">
    <property type="component" value="Unassembled WGS sequence"/>
</dbReference>
<dbReference type="InterPro" id="IPR001029">
    <property type="entry name" value="Flagellin_N"/>
</dbReference>
<dbReference type="InterPro" id="IPR046358">
    <property type="entry name" value="Flagellin_C"/>
</dbReference>
<evidence type="ECO:0000259" key="4">
    <source>
        <dbReference type="Pfam" id="PF00669"/>
    </source>
</evidence>
<comment type="caution">
    <text evidence="7">The sequence shown here is derived from an EMBL/GenBank/DDBJ whole genome shotgun (WGS) entry which is preliminary data.</text>
</comment>
<reference evidence="6 8" key="1">
    <citation type="submission" date="2018-08" db="EMBL/GenBank/DDBJ databases">
        <title>Genome sequencing of Agrobacterium vitis strain ICMP 10754.</title>
        <authorList>
            <person name="Visnovsky S.B."/>
            <person name="Pitman A.R."/>
        </authorList>
    </citation>
    <scope>NUCLEOTIDE SEQUENCE [LARGE SCALE GENOMIC DNA]</scope>
    <source>
        <strain evidence="6 8">ICMP 10754</strain>
    </source>
</reference>